<evidence type="ECO:0000259" key="5">
    <source>
        <dbReference type="Pfam" id="PF00465"/>
    </source>
</evidence>
<dbReference type="InterPro" id="IPR001670">
    <property type="entry name" value="ADH_Fe/GldA"/>
</dbReference>
<feature type="binding site" evidence="4">
    <location>
        <position position="130"/>
    </location>
    <ligand>
        <name>NAD(+)</name>
        <dbReference type="ChEBI" id="CHEBI:57540"/>
    </ligand>
</feature>
<feature type="binding site" evidence="3">
    <location>
        <position position="271"/>
    </location>
    <ligand>
        <name>glycerol</name>
        <dbReference type="ChEBI" id="CHEBI:17754"/>
    </ligand>
</feature>
<organism evidence="6 7">
    <name type="scientific">Sediminibacillus halophilus</name>
    <dbReference type="NCBI Taxonomy" id="482461"/>
    <lineage>
        <taxon>Bacteria</taxon>
        <taxon>Bacillati</taxon>
        <taxon>Bacillota</taxon>
        <taxon>Bacilli</taxon>
        <taxon>Bacillales</taxon>
        <taxon>Bacillaceae</taxon>
        <taxon>Sediminibacillus</taxon>
    </lineage>
</organism>
<dbReference type="CDD" id="cd08172">
    <property type="entry name" value="GlyDH-like"/>
    <property type="match status" value="1"/>
</dbReference>
<evidence type="ECO:0000313" key="7">
    <source>
        <dbReference type="Proteomes" id="UP000182347"/>
    </source>
</evidence>
<dbReference type="STRING" id="482461.SAMN05216244_3679"/>
<evidence type="ECO:0000313" key="6">
    <source>
        <dbReference type="EMBL" id="SDM89584.1"/>
    </source>
</evidence>
<keyword evidence="4" id="KW-0520">NAD</keyword>
<keyword evidence="7" id="KW-1185">Reference proteome</keyword>
<dbReference type="Pfam" id="PF00465">
    <property type="entry name" value="Fe-ADH"/>
    <property type="match status" value="1"/>
</dbReference>
<feature type="binding site" evidence="4">
    <location>
        <begin position="115"/>
        <end position="118"/>
    </location>
    <ligand>
        <name>NAD(+)</name>
        <dbReference type="ChEBI" id="CHEBI:57540"/>
    </ligand>
</feature>
<feature type="domain" description="Alcohol dehydrogenase iron-type/glycerol dehydrogenase GldA" evidence="5">
    <location>
        <begin position="10"/>
        <end position="142"/>
    </location>
</feature>
<dbReference type="PANTHER" id="PTHR43616">
    <property type="entry name" value="GLYCEROL DEHYDROGENASE"/>
    <property type="match status" value="1"/>
</dbReference>
<protein>
    <submittedName>
        <fullName evidence="6">Uncharacterized oxidoreductase</fullName>
    </submittedName>
</protein>
<dbReference type="SUPFAM" id="SSF56796">
    <property type="entry name" value="Dehydroquinate synthase-like"/>
    <property type="match status" value="1"/>
</dbReference>
<dbReference type="Gene3D" id="3.40.50.1970">
    <property type="match status" value="1"/>
</dbReference>
<keyword evidence="1 3" id="KW-0479">Metal-binding</keyword>
<comment type="cofactor">
    <cofactor evidence="3">
        <name>Zn(2+)</name>
        <dbReference type="ChEBI" id="CHEBI:29105"/>
    </cofactor>
    <text evidence="3">Binds 1 zinc ion per subunit.</text>
</comment>
<reference evidence="7" key="1">
    <citation type="submission" date="2016-10" db="EMBL/GenBank/DDBJ databases">
        <authorList>
            <person name="Varghese N."/>
            <person name="Submissions S."/>
        </authorList>
    </citation>
    <scope>NUCLEOTIDE SEQUENCE [LARGE SCALE GENOMIC DNA]</scope>
    <source>
        <strain evidence="7">CGMCC 1.6199</strain>
    </source>
</reference>
<keyword evidence="3" id="KW-0862">Zinc</keyword>
<dbReference type="PIRSF" id="PIRSF000112">
    <property type="entry name" value="Glycerol_dehydrogenase"/>
    <property type="match status" value="1"/>
</dbReference>
<dbReference type="AlphaFoldDB" id="A0A1G9WYF4"/>
<dbReference type="PANTHER" id="PTHR43616:SF3">
    <property type="entry name" value="HYDROXYCARBOXYLATE DEHYDROGENASE A"/>
    <property type="match status" value="1"/>
</dbReference>
<feature type="binding site" evidence="4">
    <location>
        <position position="124"/>
    </location>
    <ligand>
        <name>NAD(+)</name>
        <dbReference type="ChEBI" id="CHEBI:57540"/>
    </ligand>
</feature>
<dbReference type="OrthoDB" id="5198708at2"/>
<evidence type="ECO:0000256" key="4">
    <source>
        <dbReference type="PIRSR" id="PIRSR000112-3"/>
    </source>
</evidence>
<feature type="binding site" evidence="4">
    <location>
        <position position="126"/>
    </location>
    <ligand>
        <name>NAD(+)</name>
        <dbReference type="ChEBI" id="CHEBI:57540"/>
    </ligand>
</feature>
<name>A0A1G9WYF4_9BACI</name>
<accession>A0A1G9WYF4</accession>
<evidence type="ECO:0000256" key="3">
    <source>
        <dbReference type="PIRSR" id="PIRSR000112-1"/>
    </source>
</evidence>
<evidence type="ECO:0000256" key="1">
    <source>
        <dbReference type="ARBA" id="ARBA00022723"/>
    </source>
</evidence>
<evidence type="ECO:0000256" key="2">
    <source>
        <dbReference type="ARBA" id="ARBA00023002"/>
    </source>
</evidence>
<proteinExistence type="predicted"/>
<dbReference type="EMBL" id="FNHF01000006">
    <property type="protein sequence ID" value="SDM89584.1"/>
    <property type="molecule type" value="Genomic_DNA"/>
</dbReference>
<feature type="binding site" evidence="4">
    <location>
        <begin position="93"/>
        <end position="97"/>
    </location>
    <ligand>
        <name>NAD(+)</name>
        <dbReference type="ChEBI" id="CHEBI:57540"/>
    </ligand>
</feature>
<feature type="binding site" evidence="3">
    <location>
        <position position="170"/>
    </location>
    <ligand>
        <name>glycerol</name>
        <dbReference type="ChEBI" id="CHEBI:17754"/>
    </ligand>
</feature>
<feature type="binding site" evidence="3">
    <location>
        <position position="254"/>
    </location>
    <ligand>
        <name>glycerol</name>
        <dbReference type="ChEBI" id="CHEBI:17754"/>
    </ligand>
</feature>
<gene>
    <name evidence="6" type="ORF">SAMN05216244_3679</name>
</gene>
<sequence length="362" mass="39393">MSSIQVQGAPAIYHCYQGVLELLPEKIAEQQFSCGLLLHGEKSWKAAKRHFVDPGVPLTYLSYRHECTHEEAGRIGKTALKENSEFIIGLGGGKVLDLAKAAGNQTGLPVILIPTLASNCAAWTPLSVFYDQEGNFEEYVIFPRSTWMVLVEPNILIESPSSFLRAGIGDTIAKWYEADVLTRGLPTKAIPLEIALHAARLCRDTLLAEGSEALEAIKAGSVTESFNRTVETIIMAGGMVGGFGDHYGRISGAHSIHNGLTHLPETHSILHGDKVAYGILVQLALEGRPDEIKRLLPHYRELGLPTSLSDLGINPKRKDLIESIAAAATAPGESIHLMNITERDQVTTGIQQLEQWLEHATP</sequence>
<dbReference type="GO" id="GO:0016614">
    <property type="term" value="F:oxidoreductase activity, acting on CH-OH group of donors"/>
    <property type="evidence" value="ECO:0007669"/>
    <property type="project" value="InterPro"/>
</dbReference>
<keyword evidence="2" id="KW-0560">Oxidoreductase</keyword>
<dbReference type="InterPro" id="IPR016205">
    <property type="entry name" value="Glycerol_DH"/>
</dbReference>
<dbReference type="GO" id="GO:0046872">
    <property type="term" value="F:metal ion binding"/>
    <property type="evidence" value="ECO:0007669"/>
    <property type="project" value="UniProtKB-KW"/>
</dbReference>
<dbReference type="Gene3D" id="1.20.1090.10">
    <property type="entry name" value="Dehydroquinate synthase-like - alpha domain"/>
    <property type="match status" value="1"/>
</dbReference>
<dbReference type="Proteomes" id="UP000182347">
    <property type="component" value="Unassembled WGS sequence"/>
</dbReference>